<dbReference type="AlphaFoldDB" id="A0A164HAJ1"/>
<comment type="caution">
    <text evidence="2">The sequence shown here is derived from an EMBL/GenBank/DDBJ whole genome shotgun (WGS) entry which is preliminary data.</text>
</comment>
<dbReference type="Pfam" id="PF14528">
    <property type="entry name" value="LAGLIDADG_3"/>
    <property type="match status" value="1"/>
</dbReference>
<proteinExistence type="predicted"/>
<dbReference type="InterPro" id="IPR006142">
    <property type="entry name" value="INTEIN"/>
</dbReference>
<gene>
    <name evidence="2" type="ORF">AWN90_10680</name>
</gene>
<dbReference type="GO" id="GO:0004519">
    <property type="term" value="F:endonuclease activity"/>
    <property type="evidence" value="ECO:0007669"/>
    <property type="project" value="InterPro"/>
</dbReference>
<dbReference type="InterPro" id="IPR004042">
    <property type="entry name" value="Intein_endonuc_central"/>
</dbReference>
<protein>
    <recommendedName>
        <fullName evidence="1">DOD-type homing endonuclease domain-containing protein</fullName>
    </recommendedName>
</protein>
<dbReference type="Gene3D" id="3.10.28.10">
    <property type="entry name" value="Homing endonucleases"/>
    <property type="match status" value="1"/>
</dbReference>
<dbReference type="SUPFAM" id="SSF55608">
    <property type="entry name" value="Homing endonucleases"/>
    <property type="match status" value="1"/>
</dbReference>
<dbReference type="RefSeq" id="WP_067579862.1">
    <property type="nucleotide sequence ID" value="NZ_JABMCZ010000002.1"/>
</dbReference>
<organism evidence="2 3">
    <name type="scientific">Nocardia terpenica</name>
    <dbReference type="NCBI Taxonomy" id="455432"/>
    <lineage>
        <taxon>Bacteria</taxon>
        <taxon>Bacillati</taxon>
        <taxon>Actinomycetota</taxon>
        <taxon>Actinomycetes</taxon>
        <taxon>Mycobacteriales</taxon>
        <taxon>Nocardiaceae</taxon>
        <taxon>Nocardia</taxon>
    </lineage>
</organism>
<dbReference type="OrthoDB" id="3188010at2"/>
<dbReference type="InterPro" id="IPR027417">
    <property type="entry name" value="P-loop_NTPase"/>
</dbReference>
<sequence length="869" mass="95304">MGTPRKGCEQPRIFTPPLRELTPQTSHGFSVIAFAEHTLGIRLLPWQKWLFIHALELRPDGLYRFRTVITLIARQNGKALDADTPVLTTAGWSTMGRLQVGDQVFHPDGHPTRVVGAYEVMTGRRCYEVTTTDGRTLVADAEHLWTVSDRRRMRRTGRRGERPRRMYGWETLTTEQLLARGLKRSAREFAFRLPRQHAIISKPVDLPVDPYLLGVWLGDGTSRSAEIAVGDGDVGEMTALLEQAGAQIVSSVRGRTAWKVRIRTGPRRDGFQARCQRLGVWGDKHVPAEYLTAGTEQRLALLQGLMDSDGTIGAGTARRSAQAEFCSTNQRLAADVLYLLRSLGWRATIREPAAMLAGREVGRRWRVCFTPEQGEYVPFRLRRKAARVQAPRGRGGERHAVSIRSIREVASRPVRCIKVDRPDGLFLAGRDLVPTHNTLCMLILALWHIYARGSRTVIGTAQDLANAEKAWGEAVELAESVPELRAGIRHVSKVNGKKALILAAGEQYRVAAASRRGARGFSGDLVLLDELREHQSWDAWGASTKTTLARPHAQVWGFSNAGDSLSVVLRYLRALAHQALGWPDGDADAAALGLAGDDLDTDELDDGEDESLGLFEWSAPPGAARHDRDAWAQANPSMGWGTITERAIAAALRTDPPAVFSVEVLCRWIESADTGPFDATAWAATLDARSEIAPGTRHVVGVDVSWNRSRAYIALAGHRVDGVAHVEITADRAGTDWVLGWLTDRRDRIDAVVLQANGAPVSSLLAELVAVGLPVIAWAGPDLGRATGQTYDLIERRAVRHLPHPGLDSAATTAAVKPAGDAWVIDRRRSPHDAAPLIAAIAALWALGVPDDPLPEIHSWPDELWEDTE</sequence>
<dbReference type="Gene3D" id="3.40.50.300">
    <property type="entry name" value="P-loop containing nucleotide triphosphate hydrolases"/>
    <property type="match status" value="1"/>
</dbReference>
<accession>A0A164HAJ1</accession>
<dbReference type="EMBL" id="LWGR01000021">
    <property type="protein sequence ID" value="KZM68344.1"/>
    <property type="molecule type" value="Genomic_DNA"/>
</dbReference>
<dbReference type="InterPro" id="IPR036844">
    <property type="entry name" value="Hint_dom_sf"/>
</dbReference>
<dbReference type="InterPro" id="IPR027434">
    <property type="entry name" value="Homing_endonucl"/>
</dbReference>
<dbReference type="SUPFAM" id="SSF51294">
    <property type="entry name" value="Hedgehog/intein (Hint) domain"/>
    <property type="match status" value="1"/>
</dbReference>
<dbReference type="PRINTS" id="PR00379">
    <property type="entry name" value="INTEIN"/>
</dbReference>
<keyword evidence="3" id="KW-1185">Reference proteome</keyword>
<dbReference type="STRING" id="455432.AWN90_10680"/>
<feature type="domain" description="DOD-type homing endonuclease" evidence="1">
    <location>
        <begin position="212"/>
        <end position="345"/>
    </location>
</feature>
<dbReference type="Proteomes" id="UP000076512">
    <property type="component" value="Unassembled WGS sequence"/>
</dbReference>
<evidence type="ECO:0000259" key="1">
    <source>
        <dbReference type="PROSITE" id="PS50819"/>
    </source>
</evidence>
<evidence type="ECO:0000313" key="2">
    <source>
        <dbReference type="EMBL" id="KZM68344.1"/>
    </source>
</evidence>
<dbReference type="GO" id="GO:0016539">
    <property type="term" value="P:intein-mediated protein splicing"/>
    <property type="evidence" value="ECO:0007669"/>
    <property type="project" value="InterPro"/>
</dbReference>
<dbReference type="InterPro" id="IPR004860">
    <property type="entry name" value="LAGLIDADG_dom"/>
</dbReference>
<reference evidence="2 3" key="1">
    <citation type="submission" date="2016-04" db="EMBL/GenBank/DDBJ databases">
        <authorList>
            <person name="Evans L.H."/>
            <person name="Alamgir A."/>
            <person name="Owens N."/>
            <person name="Weber N.D."/>
            <person name="Virtaneva K."/>
            <person name="Barbian K."/>
            <person name="Babar A."/>
            <person name="Rosenke K."/>
        </authorList>
    </citation>
    <scope>NUCLEOTIDE SEQUENCE [LARGE SCALE GENOMIC DNA]</scope>
    <source>
        <strain evidence="2 3">IFM 0406</strain>
    </source>
</reference>
<name>A0A164HAJ1_9NOCA</name>
<dbReference type="PROSITE" id="PS50819">
    <property type="entry name" value="INTEIN_ENDONUCLEASE"/>
    <property type="match status" value="1"/>
</dbReference>
<evidence type="ECO:0000313" key="3">
    <source>
        <dbReference type="Proteomes" id="UP000076512"/>
    </source>
</evidence>